<feature type="non-terminal residue" evidence="2">
    <location>
        <position position="1"/>
    </location>
</feature>
<gene>
    <name evidence="2" type="ORF">Tci_898500</name>
</gene>
<comment type="caution">
    <text evidence="2">The sequence shown here is derived from an EMBL/GenBank/DDBJ whole genome shotgun (WGS) entry which is preliminary data.</text>
</comment>
<organism evidence="2">
    <name type="scientific">Tanacetum cinerariifolium</name>
    <name type="common">Dalmatian daisy</name>
    <name type="synonym">Chrysanthemum cinerariifolium</name>
    <dbReference type="NCBI Taxonomy" id="118510"/>
    <lineage>
        <taxon>Eukaryota</taxon>
        <taxon>Viridiplantae</taxon>
        <taxon>Streptophyta</taxon>
        <taxon>Embryophyta</taxon>
        <taxon>Tracheophyta</taxon>
        <taxon>Spermatophyta</taxon>
        <taxon>Magnoliopsida</taxon>
        <taxon>eudicotyledons</taxon>
        <taxon>Gunneridae</taxon>
        <taxon>Pentapetalae</taxon>
        <taxon>asterids</taxon>
        <taxon>campanulids</taxon>
        <taxon>Asterales</taxon>
        <taxon>Asteraceae</taxon>
        <taxon>Asteroideae</taxon>
        <taxon>Anthemideae</taxon>
        <taxon>Anthemidinae</taxon>
        <taxon>Tanacetum</taxon>
    </lineage>
</organism>
<proteinExistence type="predicted"/>
<keyword evidence="1" id="KW-0175">Coiled coil</keyword>
<name>A0A699UY28_TANCI</name>
<evidence type="ECO:0000313" key="2">
    <source>
        <dbReference type="EMBL" id="GFD26531.1"/>
    </source>
</evidence>
<evidence type="ECO:0000256" key="1">
    <source>
        <dbReference type="SAM" id="Coils"/>
    </source>
</evidence>
<protein>
    <submittedName>
        <fullName evidence="2">Uncharacterized protein</fullName>
    </submittedName>
</protein>
<feature type="coiled-coil region" evidence="1">
    <location>
        <begin position="5"/>
        <end position="75"/>
    </location>
</feature>
<sequence>KKDQIAFDEEVVRKLEAQMKAKMEEEERIAREKDKANIAMIEQWEEVQAKTDTDMELAQKLQTKEQEQLTDAKKQDYLWNSWRREGNSLQERKKLKTETYHPLKLNKEISCVHILKTWMDGSSRI</sequence>
<accession>A0A699UY28</accession>
<dbReference type="EMBL" id="BKCJ011369514">
    <property type="protein sequence ID" value="GFD26531.1"/>
    <property type="molecule type" value="Genomic_DNA"/>
</dbReference>
<reference evidence="2" key="1">
    <citation type="journal article" date="2019" name="Sci. Rep.">
        <title>Draft genome of Tanacetum cinerariifolium, the natural source of mosquito coil.</title>
        <authorList>
            <person name="Yamashiro T."/>
            <person name="Shiraishi A."/>
            <person name="Satake H."/>
            <person name="Nakayama K."/>
        </authorList>
    </citation>
    <scope>NUCLEOTIDE SEQUENCE</scope>
</reference>
<dbReference type="AlphaFoldDB" id="A0A699UY28"/>